<name>A0A4U7JCS5_9FIRM</name>
<gene>
    <name evidence="2" type="ORF">EHE19_005020</name>
</gene>
<sequence>MKIVISYIITLAMILSMSLTIGVSTSEAANNITITVIVNGSKIKFPDTQPCLDGNNRVQVPVRFVSEALGASVSWVGSNKSVVVVKGKDKVTLYADKKNYTVNGVNKTMDTIATNKNGRILVPIRFVSEALGAVVTWDGTTHTVNITIKEDQNFGDELGTNPNPDRAITLEEKKRLDAYALNIGDNSGLGFTKTNQEFIEEMNKLDSSRITDYIEFATGAIDAFWNVDYTRGEKVFKDALRPYSSSELALDRWWEDYDNDKVIVKGKFYTDTSMIYEDASGSVRVRGIIRCYLTSCSDIESGFGKGAKLNTWLEMDIDVKIGYLGGSKYFYQKVIPLSDNRYI</sequence>
<dbReference type="KEGG" id="rher:EHE19_005020"/>
<dbReference type="RefSeq" id="WP_137698099.1">
    <property type="nucleotide sequence ID" value="NZ_CP061336.1"/>
</dbReference>
<protein>
    <submittedName>
        <fullName evidence="2">Copper amine oxidase N-terminal domain-containing protein</fullName>
    </submittedName>
</protein>
<evidence type="ECO:0000313" key="2">
    <source>
        <dbReference type="EMBL" id="QNU67824.1"/>
    </source>
</evidence>
<dbReference type="SUPFAM" id="SSF55383">
    <property type="entry name" value="Copper amine oxidase, domain N"/>
    <property type="match status" value="1"/>
</dbReference>
<organism evidence="2 3">
    <name type="scientific">Ruminiclostridium herbifermentans</name>
    <dbReference type="NCBI Taxonomy" id="2488810"/>
    <lineage>
        <taxon>Bacteria</taxon>
        <taxon>Bacillati</taxon>
        <taxon>Bacillota</taxon>
        <taxon>Clostridia</taxon>
        <taxon>Eubacteriales</taxon>
        <taxon>Oscillospiraceae</taxon>
        <taxon>Ruminiclostridium</taxon>
    </lineage>
</organism>
<dbReference type="OrthoDB" id="1803673at2"/>
<reference evidence="2 3" key="1">
    <citation type="submission" date="2020-09" db="EMBL/GenBank/DDBJ databases">
        <title>Characterization and genome sequencing of Ruminiclostridium sp. nov. MA18.</title>
        <authorList>
            <person name="Rettenmaier R."/>
            <person name="Kowollik M.-L."/>
            <person name="Liebl W."/>
            <person name="Zverlov V."/>
        </authorList>
    </citation>
    <scope>NUCLEOTIDE SEQUENCE [LARGE SCALE GENOMIC DNA]</scope>
    <source>
        <strain evidence="2 3">MA18</strain>
    </source>
</reference>
<accession>A0A4U7JCS5</accession>
<dbReference type="InterPro" id="IPR036582">
    <property type="entry name" value="Mao_N_sf"/>
</dbReference>
<keyword evidence="3" id="KW-1185">Reference proteome</keyword>
<dbReference type="Pfam" id="PF07833">
    <property type="entry name" value="Cu_amine_oxidN1"/>
    <property type="match status" value="1"/>
</dbReference>
<evidence type="ECO:0000259" key="1">
    <source>
        <dbReference type="Pfam" id="PF07833"/>
    </source>
</evidence>
<dbReference type="Proteomes" id="UP000306409">
    <property type="component" value="Chromosome"/>
</dbReference>
<evidence type="ECO:0000313" key="3">
    <source>
        <dbReference type="Proteomes" id="UP000306409"/>
    </source>
</evidence>
<dbReference type="AlphaFoldDB" id="A0A4U7JCS5"/>
<dbReference type="InterPro" id="IPR012854">
    <property type="entry name" value="Cu_amine_oxidase-like_N"/>
</dbReference>
<dbReference type="Gene3D" id="3.30.457.10">
    <property type="entry name" value="Copper amine oxidase-like, N-terminal domain"/>
    <property type="match status" value="1"/>
</dbReference>
<proteinExistence type="predicted"/>
<dbReference type="EMBL" id="CP061336">
    <property type="protein sequence ID" value="QNU67824.1"/>
    <property type="molecule type" value="Genomic_DNA"/>
</dbReference>
<feature type="domain" description="Copper amine oxidase-like N-terminal" evidence="1">
    <location>
        <begin position="38"/>
        <end position="146"/>
    </location>
</feature>